<evidence type="ECO:0000256" key="1">
    <source>
        <dbReference type="SAM" id="MobiDB-lite"/>
    </source>
</evidence>
<reference evidence="4" key="3">
    <citation type="submission" date="2018-08" db="UniProtKB">
        <authorList>
            <consortium name="EnsemblPlants"/>
        </authorList>
    </citation>
    <scope>IDENTIFICATION</scope>
    <source>
        <strain evidence="4">cv. Bd21</strain>
    </source>
</reference>
<evidence type="ECO:0000313" key="4">
    <source>
        <dbReference type="EnsemblPlants" id="KQK03132"/>
    </source>
</evidence>
<dbReference type="Proteomes" id="UP000008810">
    <property type="component" value="Chromosome 2"/>
</dbReference>
<evidence type="ECO:0000313" key="5">
    <source>
        <dbReference type="Proteomes" id="UP000008810"/>
    </source>
</evidence>
<dbReference type="AlphaFoldDB" id="A0A0Q3IRX2"/>
<dbReference type="Pfam" id="PF14547">
    <property type="entry name" value="Hydrophob_seed"/>
    <property type="match status" value="1"/>
</dbReference>
<sequence>MARRGAAVRGSPRVGPERLLLHLLRRMWLPLGGSGRGGSDDDSRPGGGGRGGQCPIDTLKLGVCARVVNRLINLELGTPPKKTCCALMQACWTWRPSCASARRCTHTSWASIGAARIHPVHQSQVLHVPVDLSLLVNYCGKSVLGGF</sequence>
<dbReference type="InterPro" id="IPR027923">
    <property type="entry name" value="Hydrophob_seed_dom"/>
</dbReference>
<protein>
    <recommendedName>
        <fullName evidence="2">Hydrophobic seed protein domain-containing protein</fullName>
    </recommendedName>
</protein>
<accession>A0A0Q3IRX2</accession>
<dbReference type="PANTHER" id="PTHR31731">
    <property type="match status" value="1"/>
</dbReference>
<gene>
    <name evidence="3" type="ORF">BRADI_2g05763v3</name>
</gene>
<dbReference type="EMBL" id="CM000881">
    <property type="protein sequence ID" value="KQK03132.1"/>
    <property type="molecule type" value="Genomic_DNA"/>
</dbReference>
<dbReference type="InParanoid" id="A0A0Q3IRX2"/>
<proteinExistence type="predicted"/>
<dbReference type="Gramene" id="KQK03132">
    <property type="protein sequence ID" value="KQK03132"/>
    <property type="gene ID" value="BRADI_2g05763v3"/>
</dbReference>
<reference evidence="3 4" key="1">
    <citation type="journal article" date="2010" name="Nature">
        <title>Genome sequencing and analysis of the model grass Brachypodium distachyon.</title>
        <authorList>
            <consortium name="International Brachypodium Initiative"/>
        </authorList>
    </citation>
    <scope>NUCLEOTIDE SEQUENCE [LARGE SCALE GENOMIC DNA]</scope>
    <source>
        <strain evidence="3 4">Bd21</strain>
    </source>
</reference>
<dbReference type="SUPFAM" id="SSF47699">
    <property type="entry name" value="Bifunctional inhibitor/lipid-transfer protein/seed storage 2S albumin"/>
    <property type="match status" value="1"/>
</dbReference>
<dbReference type="InterPro" id="IPR051636">
    <property type="entry name" value="Plant_LTP/defense-related"/>
</dbReference>
<feature type="domain" description="Hydrophobic seed protein" evidence="2">
    <location>
        <begin position="54"/>
        <end position="147"/>
    </location>
</feature>
<feature type="region of interest" description="Disordered" evidence="1">
    <location>
        <begin position="34"/>
        <end position="53"/>
    </location>
</feature>
<organism evidence="3">
    <name type="scientific">Brachypodium distachyon</name>
    <name type="common">Purple false brome</name>
    <name type="synonym">Trachynia distachya</name>
    <dbReference type="NCBI Taxonomy" id="15368"/>
    <lineage>
        <taxon>Eukaryota</taxon>
        <taxon>Viridiplantae</taxon>
        <taxon>Streptophyta</taxon>
        <taxon>Embryophyta</taxon>
        <taxon>Tracheophyta</taxon>
        <taxon>Spermatophyta</taxon>
        <taxon>Magnoliopsida</taxon>
        <taxon>Liliopsida</taxon>
        <taxon>Poales</taxon>
        <taxon>Poaceae</taxon>
        <taxon>BOP clade</taxon>
        <taxon>Pooideae</taxon>
        <taxon>Stipodae</taxon>
        <taxon>Brachypodieae</taxon>
        <taxon>Brachypodium</taxon>
    </lineage>
</organism>
<dbReference type="EnsemblPlants" id="KQK03132">
    <property type="protein sequence ID" value="KQK03132"/>
    <property type="gene ID" value="BRADI_2g05763v3"/>
</dbReference>
<evidence type="ECO:0000259" key="2">
    <source>
        <dbReference type="Pfam" id="PF14547"/>
    </source>
</evidence>
<name>A0A0Q3IRX2_BRADI</name>
<keyword evidence="5" id="KW-1185">Reference proteome</keyword>
<reference evidence="3" key="2">
    <citation type="submission" date="2017-06" db="EMBL/GenBank/DDBJ databases">
        <title>WGS assembly of Brachypodium distachyon.</title>
        <authorList>
            <consortium name="The International Brachypodium Initiative"/>
            <person name="Lucas S."/>
            <person name="Harmon-Smith M."/>
            <person name="Lail K."/>
            <person name="Tice H."/>
            <person name="Grimwood J."/>
            <person name="Bruce D."/>
            <person name="Barry K."/>
            <person name="Shu S."/>
            <person name="Lindquist E."/>
            <person name="Wang M."/>
            <person name="Pitluck S."/>
            <person name="Vogel J.P."/>
            <person name="Garvin D.F."/>
            <person name="Mockler T.C."/>
            <person name="Schmutz J."/>
            <person name="Rokhsar D."/>
            <person name="Bevan M.W."/>
        </authorList>
    </citation>
    <scope>NUCLEOTIDE SEQUENCE</scope>
    <source>
        <strain evidence="3">Bd21</strain>
    </source>
</reference>
<dbReference type="InterPro" id="IPR036312">
    <property type="entry name" value="Bifun_inhib/LTP/seed_sf"/>
</dbReference>
<dbReference type="STRING" id="15368.A0A0Q3IRX2"/>
<evidence type="ECO:0000313" key="3">
    <source>
        <dbReference type="EMBL" id="KQK03132.1"/>
    </source>
</evidence>